<dbReference type="InterPro" id="IPR051910">
    <property type="entry name" value="ComF/GntX_DNA_util-trans"/>
</dbReference>
<evidence type="ECO:0000313" key="4">
    <source>
        <dbReference type="EMBL" id="SDO47751.1"/>
    </source>
</evidence>
<dbReference type="CDD" id="cd06223">
    <property type="entry name" value="PRTases_typeI"/>
    <property type="match status" value="1"/>
</dbReference>
<evidence type="ECO:0000313" key="5">
    <source>
        <dbReference type="Proteomes" id="UP000199073"/>
    </source>
</evidence>
<name>A0A1H0JWG7_9BACT</name>
<dbReference type="SUPFAM" id="SSF53271">
    <property type="entry name" value="PRTase-like"/>
    <property type="match status" value="1"/>
</dbReference>
<dbReference type="EMBL" id="FNJI01000002">
    <property type="protein sequence ID" value="SDO47751.1"/>
    <property type="molecule type" value="Genomic_DNA"/>
</dbReference>
<proteinExistence type="inferred from homology"/>
<organism evidence="4 5">
    <name type="scientific">Desulforhopalus singaporensis</name>
    <dbReference type="NCBI Taxonomy" id="91360"/>
    <lineage>
        <taxon>Bacteria</taxon>
        <taxon>Pseudomonadati</taxon>
        <taxon>Thermodesulfobacteriota</taxon>
        <taxon>Desulfobulbia</taxon>
        <taxon>Desulfobulbales</taxon>
        <taxon>Desulfocapsaceae</taxon>
        <taxon>Desulforhopalus</taxon>
    </lineage>
</organism>
<dbReference type="RefSeq" id="WP_143005411.1">
    <property type="nucleotide sequence ID" value="NZ_FNJI01000002.1"/>
</dbReference>
<gene>
    <name evidence="4" type="ORF">SAMN05660330_00343</name>
</gene>
<keyword evidence="5" id="KW-1185">Reference proteome</keyword>
<dbReference type="InterPro" id="IPR044005">
    <property type="entry name" value="DZR_2"/>
</dbReference>
<sequence>MTGGILLKHAAHGVIDLFFPDSCIFCQKRIIGYGRARLCDGCAATMIPLSPPLCRCCGMPVGGGVDYKVLCGSCLKDSPPYTRARSFYPYDDKMQRLVTALKFGKDQTVASAIEKLLSRCRIEVLAPSTFVVPVPLHKTKLRQRGFNQAALIARLIFCRQQPLIVQNLLEKKRETVAQASLRADERKKSLKNVFSLTGKHQIAGKNICLVDDVFTTGTTVAECSRTLLAGGAASVSVVTLARVLLR</sequence>
<evidence type="ECO:0000259" key="3">
    <source>
        <dbReference type="Pfam" id="PF18912"/>
    </source>
</evidence>
<reference evidence="4 5" key="1">
    <citation type="submission" date="2016-10" db="EMBL/GenBank/DDBJ databases">
        <authorList>
            <person name="de Groot N.N."/>
        </authorList>
    </citation>
    <scope>NUCLEOTIDE SEQUENCE [LARGE SCALE GENOMIC DNA]</scope>
    <source>
        <strain evidence="4 5">DSM 12130</strain>
    </source>
</reference>
<dbReference type="STRING" id="91360.SAMN05660330_00343"/>
<comment type="similarity">
    <text evidence="1">Belongs to the ComF/GntX family.</text>
</comment>
<evidence type="ECO:0000256" key="1">
    <source>
        <dbReference type="ARBA" id="ARBA00008007"/>
    </source>
</evidence>
<dbReference type="InterPro" id="IPR000836">
    <property type="entry name" value="PRTase_dom"/>
</dbReference>
<dbReference type="Pfam" id="PF18912">
    <property type="entry name" value="DZR_2"/>
    <property type="match status" value="1"/>
</dbReference>
<feature type="domain" description="Double zinc ribbon" evidence="3">
    <location>
        <begin position="14"/>
        <end position="75"/>
    </location>
</feature>
<dbReference type="Pfam" id="PF00156">
    <property type="entry name" value="Pribosyltran"/>
    <property type="match status" value="1"/>
</dbReference>
<dbReference type="PANTHER" id="PTHR47505">
    <property type="entry name" value="DNA UTILIZATION PROTEIN YHGH"/>
    <property type="match status" value="1"/>
</dbReference>
<feature type="domain" description="Phosphoribosyltransferase" evidence="2">
    <location>
        <begin position="176"/>
        <end position="242"/>
    </location>
</feature>
<accession>A0A1H0JWG7</accession>
<dbReference type="OrthoDB" id="9779910at2"/>
<dbReference type="PANTHER" id="PTHR47505:SF1">
    <property type="entry name" value="DNA UTILIZATION PROTEIN YHGH"/>
    <property type="match status" value="1"/>
</dbReference>
<dbReference type="AlphaFoldDB" id="A0A1H0JWG7"/>
<dbReference type="InterPro" id="IPR029057">
    <property type="entry name" value="PRTase-like"/>
</dbReference>
<protein>
    <submittedName>
        <fullName evidence="4">ComF family protein</fullName>
    </submittedName>
</protein>
<dbReference type="Gene3D" id="3.40.50.2020">
    <property type="match status" value="1"/>
</dbReference>
<evidence type="ECO:0000259" key="2">
    <source>
        <dbReference type="Pfam" id="PF00156"/>
    </source>
</evidence>
<dbReference type="Proteomes" id="UP000199073">
    <property type="component" value="Unassembled WGS sequence"/>
</dbReference>